<proteinExistence type="predicted"/>
<accession>A0A1Z4JQN1</accession>
<evidence type="ECO:0000313" key="3">
    <source>
        <dbReference type="Proteomes" id="UP000217895"/>
    </source>
</evidence>
<keyword evidence="1" id="KW-0175">Coiled coil</keyword>
<keyword evidence="3" id="KW-1185">Reference proteome</keyword>
<sequence>MQSFLSIDDLEAASQETLVLMDTRREIQQRLEQYCNRLEDLKRGFDEKGILEGDTQARNTYEQLVIAIRHYRSQIQNDLPELSRRLIEARQSLEENGENTTDIDFIKQVIEERREEQAQREYEAQMSRHQAEKLTQERHETAEQLLDRIREQTSYYDASYLAMDVYHYREDLKGVDRLDEVVEFLFNRVQELSDKPITLQGTAIQKLKIMDAHARKLWAQAQSEPKAILEKKPKPETDIEEKEQKESYTHLRGKVVVFGGHTTTRTYVKEKLPKVYFVWSTVEDGLLIVDQAVQQIQTADAVLLLTDDTSHAVTRKAMTELRRLKKQPIELHHEGVNTIVEKIAWKLMFKSC</sequence>
<organism evidence="2 3">
    <name type="scientific">Leptolyngbya boryana NIES-2135</name>
    <dbReference type="NCBI Taxonomy" id="1973484"/>
    <lineage>
        <taxon>Bacteria</taxon>
        <taxon>Bacillati</taxon>
        <taxon>Cyanobacteriota</taxon>
        <taxon>Cyanophyceae</taxon>
        <taxon>Leptolyngbyales</taxon>
        <taxon>Leptolyngbyaceae</taxon>
        <taxon>Leptolyngbya group</taxon>
        <taxon>Leptolyngbya</taxon>
    </lineage>
</organism>
<protein>
    <recommendedName>
        <fullName evidence="4">DUF2325 domain-containing protein</fullName>
    </recommendedName>
</protein>
<feature type="coiled-coil region" evidence="1">
    <location>
        <begin position="112"/>
        <end position="195"/>
    </location>
</feature>
<gene>
    <name evidence="2" type="ORF">NIES2135_58420</name>
</gene>
<evidence type="ECO:0000313" key="2">
    <source>
        <dbReference type="EMBL" id="BAY58967.1"/>
    </source>
</evidence>
<dbReference type="Proteomes" id="UP000217895">
    <property type="component" value="Chromosome"/>
</dbReference>
<evidence type="ECO:0000256" key="1">
    <source>
        <dbReference type="SAM" id="Coils"/>
    </source>
</evidence>
<dbReference type="EMBL" id="AP018203">
    <property type="protein sequence ID" value="BAY58967.1"/>
    <property type="molecule type" value="Genomic_DNA"/>
</dbReference>
<dbReference type="AlphaFoldDB" id="A0A1Z4JQN1"/>
<name>A0A1Z4JQN1_LEPBY</name>
<reference evidence="2 3" key="1">
    <citation type="submission" date="2017-06" db="EMBL/GenBank/DDBJ databases">
        <title>Genome sequencing of cyanobaciteial culture collection at National Institute for Environmental Studies (NIES).</title>
        <authorList>
            <person name="Hirose Y."/>
            <person name="Shimura Y."/>
            <person name="Fujisawa T."/>
            <person name="Nakamura Y."/>
            <person name="Kawachi M."/>
        </authorList>
    </citation>
    <scope>NUCLEOTIDE SEQUENCE [LARGE SCALE GENOMIC DNA]</scope>
    <source>
        <strain evidence="2 3">NIES-2135</strain>
    </source>
</reference>
<evidence type="ECO:0008006" key="4">
    <source>
        <dbReference type="Google" id="ProtNLM"/>
    </source>
</evidence>